<reference evidence="3 4" key="1">
    <citation type="submission" date="2023-12" db="EMBL/GenBank/DDBJ databases">
        <title>A high-quality genome assembly for Dillenia turbinata (Dilleniales).</title>
        <authorList>
            <person name="Chanderbali A."/>
        </authorList>
    </citation>
    <scope>NUCLEOTIDE SEQUENCE [LARGE SCALE GENOMIC DNA]</scope>
    <source>
        <strain evidence="3">LSX21</strain>
        <tissue evidence="3">Leaf</tissue>
    </source>
</reference>
<dbReference type="EMBL" id="JBAMMX010000005">
    <property type="protein sequence ID" value="KAK6940842.1"/>
    <property type="molecule type" value="Genomic_DNA"/>
</dbReference>
<dbReference type="GO" id="GO:0016853">
    <property type="term" value="F:isomerase activity"/>
    <property type="evidence" value="ECO:0007669"/>
    <property type="project" value="UniProtKB-KW"/>
</dbReference>
<comment type="similarity">
    <text evidence="1">Belongs to the PhzF family.</text>
</comment>
<dbReference type="Gene3D" id="3.10.310.10">
    <property type="entry name" value="Diaminopimelate Epimerase, Chain A, domain 1"/>
    <property type="match status" value="4"/>
</dbReference>
<dbReference type="GO" id="GO:0005737">
    <property type="term" value="C:cytoplasm"/>
    <property type="evidence" value="ECO:0007669"/>
    <property type="project" value="TreeGrafter"/>
</dbReference>
<dbReference type="PANTHER" id="PTHR13774">
    <property type="entry name" value="PHENAZINE BIOSYNTHESIS PROTEIN"/>
    <property type="match status" value="1"/>
</dbReference>
<dbReference type="Proteomes" id="UP001370490">
    <property type="component" value="Unassembled WGS sequence"/>
</dbReference>
<dbReference type="PANTHER" id="PTHR13774:SF17">
    <property type="entry name" value="PHENAZINE BIOSYNTHESIS-LIKE DOMAIN-CONTAINING PROTEIN"/>
    <property type="match status" value="1"/>
</dbReference>
<keyword evidence="2" id="KW-0413">Isomerase</keyword>
<protein>
    <submittedName>
        <fullName evidence="3">Phenazine biosynthesis PhzF protein</fullName>
    </submittedName>
</protein>
<proteinExistence type="inferred from homology"/>
<dbReference type="NCBIfam" id="TIGR00654">
    <property type="entry name" value="PhzF_family"/>
    <property type="match status" value="2"/>
</dbReference>
<evidence type="ECO:0000256" key="2">
    <source>
        <dbReference type="ARBA" id="ARBA00023235"/>
    </source>
</evidence>
<gene>
    <name evidence="3" type="ORF">RJ641_030373</name>
</gene>
<dbReference type="Pfam" id="PF02567">
    <property type="entry name" value="PhzC-PhzF"/>
    <property type="match status" value="2"/>
</dbReference>
<sequence>MMKKAVRYAVVDAFTDAAFKGNPAGVCWLEEERETEWLQLVSREINAPCSCFLAPTSQPLSSLTPRFQLRWFAPVAEISLCGHATLAASHFLFTSGIVNTDTIEFSTLSGILTAKKLLDDHKSDASDTQNSREHENSSIELDFPIVPTVDYSSADVSLISKALNGVPMINIKQTTTAEDLMVELPSAKMVGDFKPQFDHIKKCPGRGLIITGAAPPESGFDFFSRVFFPKWGVNEDPVCGSAHCALVPYWSQKLGKRDFSAYQASLRGGILNLSLDNEKQRVLLRGKAVTVMEGSAFLISLNDLKARLHACVAGMIEAMKSSSSKRKGKVDADNVAVLNAWHRVDTRTREAFRRSFLSELLEGYEVLTLKVFVPLQFLECYRYGNEGHTVIEDDKDKEEEDRLQSPQHNLDRFLENVQGRNLVDAFTDAAFKGNPAGVCWLEEERETEWLQLVAREINAPCSCFLTPTSQPLSSPTPRFQLRWFAVVAEISLCGHATLAASHFLFTSGIVNTDTIEFSTLSGILTAKKLLDRHRSDASVTQNGRAHENFSIELDFPVVPTVDYNSADVSLISKALNGVPMIKIKQTTTAEDLMVELPSAKMVADFKPQFDHIKRCPCRGLIITGAAPPESGFDFFSRIFFPKLGVNEDPVCGSAHYALVPYWSQKLGKRDFSAYQASPRGGILNLSLDNEKQRVLLRGKAVTVMEGSVLA</sequence>
<accession>A0AAN8W7V9</accession>
<name>A0AAN8W7V9_9MAGN</name>
<evidence type="ECO:0000313" key="4">
    <source>
        <dbReference type="Proteomes" id="UP001370490"/>
    </source>
</evidence>
<evidence type="ECO:0000256" key="1">
    <source>
        <dbReference type="ARBA" id="ARBA00008270"/>
    </source>
</evidence>
<dbReference type="SUPFAM" id="SSF54506">
    <property type="entry name" value="Diaminopimelate epimerase-like"/>
    <property type="match status" value="2"/>
</dbReference>
<dbReference type="AlphaFoldDB" id="A0AAN8W7V9"/>
<comment type="caution">
    <text evidence="3">The sequence shown here is derived from an EMBL/GenBank/DDBJ whole genome shotgun (WGS) entry which is preliminary data.</text>
</comment>
<organism evidence="3 4">
    <name type="scientific">Dillenia turbinata</name>
    <dbReference type="NCBI Taxonomy" id="194707"/>
    <lineage>
        <taxon>Eukaryota</taxon>
        <taxon>Viridiplantae</taxon>
        <taxon>Streptophyta</taxon>
        <taxon>Embryophyta</taxon>
        <taxon>Tracheophyta</taxon>
        <taxon>Spermatophyta</taxon>
        <taxon>Magnoliopsida</taxon>
        <taxon>eudicotyledons</taxon>
        <taxon>Gunneridae</taxon>
        <taxon>Pentapetalae</taxon>
        <taxon>Dilleniales</taxon>
        <taxon>Dilleniaceae</taxon>
        <taxon>Dillenia</taxon>
    </lineage>
</organism>
<keyword evidence="4" id="KW-1185">Reference proteome</keyword>
<evidence type="ECO:0000313" key="3">
    <source>
        <dbReference type="EMBL" id="KAK6940842.1"/>
    </source>
</evidence>
<dbReference type="InterPro" id="IPR003719">
    <property type="entry name" value="Phenazine_PhzF-like"/>
</dbReference>